<dbReference type="PROSITE" id="PS00758">
    <property type="entry name" value="ARGE_DAPE_CPG2_1"/>
    <property type="match status" value="1"/>
</dbReference>
<evidence type="ECO:0000313" key="8">
    <source>
        <dbReference type="EMBL" id="MBT0723092.1"/>
    </source>
</evidence>
<dbReference type="Gene3D" id="3.30.70.360">
    <property type="match status" value="1"/>
</dbReference>
<dbReference type="PANTHER" id="PTHR43808">
    <property type="entry name" value="ACETYLORNITHINE DEACETYLASE"/>
    <property type="match status" value="1"/>
</dbReference>
<dbReference type="RefSeq" id="WP_214235472.1">
    <property type="nucleotide sequence ID" value="NZ_JABBFR010000001.1"/>
</dbReference>
<dbReference type="CDD" id="cd03885">
    <property type="entry name" value="M20_CPDG2"/>
    <property type="match status" value="1"/>
</dbReference>
<keyword evidence="3" id="KW-0378">Hydrolase</keyword>
<dbReference type="SUPFAM" id="SSF55031">
    <property type="entry name" value="Bacterial exopeptidase dimerisation domain"/>
    <property type="match status" value="1"/>
</dbReference>
<evidence type="ECO:0000256" key="2">
    <source>
        <dbReference type="ARBA" id="ARBA00022723"/>
    </source>
</evidence>
<comment type="caution">
    <text evidence="8">The sequence shown here is derived from an EMBL/GenBank/DDBJ whole genome shotgun (WGS) entry which is preliminary data.</text>
</comment>
<evidence type="ECO:0000313" key="9">
    <source>
        <dbReference type="Proteomes" id="UP000790096"/>
    </source>
</evidence>
<keyword evidence="5" id="KW-0170">Cobalt</keyword>
<dbReference type="EMBL" id="JABBFR010000001">
    <property type="protein sequence ID" value="MBT0723092.1"/>
    <property type="molecule type" value="Genomic_DNA"/>
</dbReference>
<evidence type="ECO:0000256" key="6">
    <source>
        <dbReference type="SAM" id="SignalP"/>
    </source>
</evidence>
<reference evidence="8 9" key="1">
    <citation type="submission" date="2020-04" db="EMBL/GenBank/DDBJ databases">
        <title>Genome sequencing of Rosenbergiella species.</title>
        <authorList>
            <person name="Alvarez-Perez S."/>
            <person name="Lievens B."/>
        </authorList>
    </citation>
    <scope>NUCLEOTIDE SEQUENCE [LARGE SCALE GENOMIC DNA]</scope>
    <source>
        <strain evidence="8 9">S61</strain>
    </source>
</reference>
<dbReference type="Proteomes" id="UP000790096">
    <property type="component" value="Unassembled WGS sequence"/>
</dbReference>
<sequence length="433" mass="46510">MKAKILFLVLILSSLSSITAVNARLNSDDSVLINYIDKHKTNQLKLLEDLVNINSGTGNRRGVEKVGERFRIELDDLGFKTQWVNLPASMKHAGSLVATHSGPGKKILIIGHLDTVFPSHSPFQSFTLSPDHLSATGPGVIDDKGGLVTILYALKALNQAGKLKYANLTVVLTGDEEQAEKPTSISRKALTEAAQGSDIALGFEFSLTENQLVTGRRGLSEWYLSSSGKSGHSSKIFQAASGDGAIYETARVLNSFRTVLSNIPGLTLNPGIILGGQTVKEDTQQNTGNASGQKTIIAAQTLVHGDLRFLSDEQKCMVEQKMREITMSALPLTSSQLIFNNIMPAMSEKNENRQLLAEFSDISVALGGSSLQAVSAAERGGADISYIAQYVSASLDGLGPWGKGAHSQSETLEVKSLPEVTKRAAIFINHYLN</sequence>
<keyword evidence="9" id="KW-1185">Reference proteome</keyword>
<evidence type="ECO:0000259" key="7">
    <source>
        <dbReference type="Pfam" id="PF07687"/>
    </source>
</evidence>
<keyword evidence="4" id="KW-0862">Zinc</keyword>
<protein>
    <submittedName>
        <fullName evidence="8">M20 family metallopeptidase</fullName>
    </submittedName>
</protein>
<keyword evidence="2" id="KW-0479">Metal-binding</keyword>
<evidence type="ECO:0000256" key="3">
    <source>
        <dbReference type="ARBA" id="ARBA00022801"/>
    </source>
</evidence>
<keyword evidence="6" id="KW-0732">Signal</keyword>
<dbReference type="Gene3D" id="3.40.630.10">
    <property type="entry name" value="Zn peptidases"/>
    <property type="match status" value="1"/>
</dbReference>
<proteinExistence type="predicted"/>
<organism evidence="8 9">
    <name type="scientific">Rosenbergiella gaditana</name>
    <dbReference type="NCBI Taxonomy" id="2726987"/>
    <lineage>
        <taxon>Bacteria</taxon>
        <taxon>Pseudomonadati</taxon>
        <taxon>Pseudomonadota</taxon>
        <taxon>Gammaproteobacteria</taxon>
        <taxon>Enterobacterales</taxon>
        <taxon>Erwiniaceae</taxon>
        <taxon>Rosenbergiella</taxon>
    </lineage>
</organism>
<feature type="signal peptide" evidence="6">
    <location>
        <begin position="1"/>
        <end position="23"/>
    </location>
</feature>
<comment type="cofactor">
    <cofactor evidence="1">
        <name>Zn(2+)</name>
        <dbReference type="ChEBI" id="CHEBI:29105"/>
    </cofactor>
</comment>
<dbReference type="Pfam" id="PF07687">
    <property type="entry name" value="M20_dimer"/>
    <property type="match status" value="1"/>
</dbReference>
<feature type="domain" description="Peptidase M20 dimerisation" evidence="7">
    <location>
        <begin position="214"/>
        <end position="328"/>
    </location>
</feature>
<evidence type="ECO:0000256" key="4">
    <source>
        <dbReference type="ARBA" id="ARBA00022833"/>
    </source>
</evidence>
<dbReference type="InterPro" id="IPR001261">
    <property type="entry name" value="ArgE/DapE_CS"/>
</dbReference>
<evidence type="ECO:0000256" key="5">
    <source>
        <dbReference type="ARBA" id="ARBA00023285"/>
    </source>
</evidence>
<dbReference type="InterPro" id="IPR050072">
    <property type="entry name" value="Peptidase_M20A"/>
</dbReference>
<accession>A0ABS5SV24</accession>
<gene>
    <name evidence="8" type="ORF">HH682_01270</name>
</gene>
<dbReference type="PANTHER" id="PTHR43808:SF32">
    <property type="entry name" value="ARGE_DAPE-RELATED DEACYLASE"/>
    <property type="match status" value="1"/>
</dbReference>
<dbReference type="Pfam" id="PF01546">
    <property type="entry name" value="Peptidase_M20"/>
    <property type="match status" value="1"/>
</dbReference>
<evidence type="ECO:0000256" key="1">
    <source>
        <dbReference type="ARBA" id="ARBA00001947"/>
    </source>
</evidence>
<dbReference type="SUPFAM" id="SSF53187">
    <property type="entry name" value="Zn-dependent exopeptidases"/>
    <property type="match status" value="1"/>
</dbReference>
<dbReference type="InterPro" id="IPR002933">
    <property type="entry name" value="Peptidase_M20"/>
</dbReference>
<name>A0ABS5SV24_9GAMM</name>
<dbReference type="InterPro" id="IPR011650">
    <property type="entry name" value="Peptidase_M20_dimer"/>
</dbReference>
<dbReference type="InterPro" id="IPR036264">
    <property type="entry name" value="Bact_exopeptidase_dim_dom"/>
</dbReference>
<feature type="chain" id="PRO_5046503857" evidence="6">
    <location>
        <begin position="24"/>
        <end position="433"/>
    </location>
</feature>